<protein>
    <recommendedName>
        <fullName evidence="1">PIN domain-containing protein</fullName>
    </recommendedName>
</protein>
<dbReference type="SUPFAM" id="SSF88723">
    <property type="entry name" value="PIN domain-like"/>
    <property type="match status" value="1"/>
</dbReference>
<proteinExistence type="predicted"/>
<gene>
    <name evidence="2" type="ORF">DSM107010_42360</name>
</gene>
<evidence type="ECO:0000313" key="3">
    <source>
        <dbReference type="Proteomes" id="UP000282574"/>
    </source>
</evidence>
<organism evidence="2 3">
    <name type="scientific">Chroococcidiopsis cubana SAG 39.79</name>
    <dbReference type="NCBI Taxonomy" id="388085"/>
    <lineage>
        <taxon>Bacteria</taxon>
        <taxon>Bacillati</taxon>
        <taxon>Cyanobacteriota</taxon>
        <taxon>Cyanophyceae</taxon>
        <taxon>Chroococcidiopsidales</taxon>
        <taxon>Chroococcidiopsidaceae</taxon>
        <taxon>Chroococcidiopsis</taxon>
    </lineage>
</organism>
<dbReference type="InterPro" id="IPR002716">
    <property type="entry name" value="PIN_dom"/>
</dbReference>
<reference evidence="2 3" key="1">
    <citation type="journal article" date="2019" name="Genome Biol. Evol.">
        <title>Day and night: Metabolic profiles and evolutionary relationships of six axenic non-marine cyanobacteria.</title>
        <authorList>
            <person name="Will S.E."/>
            <person name="Henke P."/>
            <person name="Boedeker C."/>
            <person name="Huang S."/>
            <person name="Brinkmann H."/>
            <person name="Rohde M."/>
            <person name="Jarek M."/>
            <person name="Friedl T."/>
            <person name="Seufert S."/>
            <person name="Schumacher M."/>
            <person name="Overmann J."/>
            <person name="Neumann-Schaal M."/>
            <person name="Petersen J."/>
        </authorList>
    </citation>
    <scope>NUCLEOTIDE SEQUENCE [LARGE SCALE GENOMIC DNA]</scope>
    <source>
        <strain evidence="2 3">SAG 39.79</strain>
    </source>
</reference>
<dbReference type="EMBL" id="RSCK01000042">
    <property type="protein sequence ID" value="RUT10447.1"/>
    <property type="molecule type" value="Genomic_DNA"/>
</dbReference>
<name>A0AB37UGQ4_9CYAN</name>
<evidence type="ECO:0000259" key="1">
    <source>
        <dbReference type="Pfam" id="PF01850"/>
    </source>
</evidence>
<dbReference type="Proteomes" id="UP000282574">
    <property type="component" value="Unassembled WGS sequence"/>
</dbReference>
<keyword evidence="3" id="KW-1185">Reference proteome</keyword>
<dbReference type="AlphaFoldDB" id="A0AB37UGQ4"/>
<dbReference type="InterPro" id="IPR029060">
    <property type="entry name" value="PIN-like_dom_sf"/>
</dbReference>
<sequence>MTCTFLDSGVLIAAARGEGAIAQRALAILRDPNRDFASSIFLKLEVLPKAIYNSRNSEVRFYKAYFDAVSYWAENIDQIIQNAYREVSESGLGAMDALHVAAAVLVGAEEFITNEKLEKSIHRTESIPVISIRYVWQYFSRNATVDTGSLRSSTATA</sequence>
<evidence type="ECO:0000313" key="2">
    <source>
        <dbReference type="EMBL" id="RUT10447.1"/>
    </source>
</evidence>
<accession>A0AB37UGQ4</accession>
<dbReference type="Gene3D" id="3.40.50.1010">
    <property type="entry name" value="5'-nuclease"/>
    <property type="match status" value="1"/>
</dbReference>
<feature type="domain" description="PIN" evidence="1">
    <location>
        <begin position="5"/>
        <end position="114"/>
    </location>
</feature>
<dbReference type="Pfam" id="PF01850">
    <property type="entry name" value="PIN"/>
    <property type="match status" value="1"/>
</dbReference>
<comment type="caution">
    <text evidence="2">The sequence shown here is derived from an EMBL/GenBank/DDBJ whole genome shotgun (WGS) entry which is preliminary data.</text>
</comment>